<protein>
    <recommendedName>
        <fullName evidence="3">Abortive phage infection protein</fullName>
    </recommendedName>
</protein>
<dbReference type="InterPro" id="IPR017853">
    <property type="entry name" value="GH"/>
</dbReference>
<dbReference type="SUPFAM" id="SSF51445">
    <property type="entry name" value="(Trans)glycosidases"/>
    <property type="match status" value="1"/>
</dbReference>
<reference evidence="2" key="1">
    <citation type="journal article" date="2019" name="Int. J. Syst. Evol. Microbiol.">
        <title>The Global Catalogue of Microorganisms (GCM) 10K type strain sequencing project: providing services to taxonomists for standard genome sequencing and annotation.</title>
        <authorList>
            <consortium name="The Broad Institute Genomics Platform"/>
            <consortium name="The Broad Institute Genome Sequencing Center for Infectious Disease"/>
            <person name="Wu L."/>
            <person name="Ma J."/>
        </authorList>
    </citation>
    <scope>NUCLEOTIDE SEQUENCE [LARGE SCALE GENOMIC DNA]</scope>
    <source>
        <strain evidence="2">JCM 16702</strain>
    </source>
</reference>
<comment type="caution">
    <text evidence="1">The sequence shown here is derived from an EMBL/GenBank/DDBJ whole genome shotgun (WGS) entry which is preliminary data.</text>
</comment>
<gene>
    <name evidence="1" type="ORF">GCM10022214_42910</name>
</gene>
<dbReference type="Proteomes" id="UP001500683">
    <property type="component" value="Unassembled WGS sequence"/>
</dbReference>
<name>A0ABP7W2V7_9ACTN</name>
<accession>A0ABP7W2V7</accession>
<dbReference type="Gene3D" id="3.20.20.80">
    <property type="entry name" value="Glycosidases"/>
    <property type="match status" value="1"/>
</dbReference>
<evidence type="ECO:0000313" key="2">
    <source>
        <dbReference type="Proteomes" id="UP001500683"/>
    </source>
</evidence>
<evidence type="ECO:0000313" key="1">
    <source>
        <dbReference type="EMBL" id="GAA4079882.1"/>
    </source>
</evidence>
<dbReference type="PROSITE" id="PS51318">
    <property type="entry name" value="TAT"/>
    <property type="match status" value="1"/>
</dbReference>
<keyword evidence="2" id="KW-1185">Reference proteome</keyword>
<dbReference type="EMBL" id="BAAAZG010000027">
    <property type="protein sequence ID" value="GAA4079882.1"/>
    <property type="molecule type" value="Genomic_DNA"/>
</dbReference>
<dbReference type="InterPro" id="IPR006311">
    <property type="entry name" value="TAT_signal"/>
</dbReference>
<evidence type="ECO:0008006" key="3">
    <source>
        <dbReference type="Google" id="ProtNLM"/>
    </source>
</evidence>
<sequence>MRDEGISRKRFLAGAAAVVGGAAAAGAFGGGTAAADGARRGLTYRGVFYEVGDGESAATAWNAVRMRRDMRAIRHGLHADSVVIAGNGVERLAATASEAAERGLNVWLQPRLGDRPETEIMEHLAEAGRVAERMRRQGAGVHLSVGAEFLLFVPGIVPGDNVLERVENVMKGNFDPEHMARRLREVIARAAAVGRSVFNGPLTYGAAADDEVDWSLFDVVSVNYYAYHERREDYVRELRNHRRWGKPVAISECGSCTYEGAPQDGGMGWYAIDYTKPEPEIRGNLVRSERTQAEYLGQVLDVFDSMSLYAAMVYQFVSPELPHRAEPRYDLDMAGYSLVKTIRDEPFDPESAWHWEPKEAFHTVAGRFRRAAARRV</sequence>
<organism evidence="1 2">
    <name type="scientific">Actinomadura miaoliensis</name>
    <dbReference type="NCBI Taxonomy" id="430685"/>
    <lineage>
        <taxon>Bacteria</taxon>
        <taxon>Bacillati</taxon>
        <taxon>Actinomycetota</taxon>
        <taxon>Actinomycetes</taxon>
        <taxon>Streptosporangiales</taxon>
        <taxon>Thermomonosporaceae</taxon>
        <taxon>Actinomadura</taxon>
    </lineage>
</organism>
<proteinExistence type="predicted"/>